<reference evidence="4" key="1">
    <citation type="journal article" date="2013" name="Nat. Genet.">
        <title>The Capsella rubella genome and the genomic consequences of rapid mating system evolution.</title>
        <authorList>
            <person name="Slotte T."/>
            <person name="Hazzouri K.M."/>
            <person name="Agren J.A."/>
            <person name="Koenig D."/>
            <person name="Maumus F."/>
            <person name="Guo Y.L."/>
            <person name="Steige K."/>
            <person name="Platts A.E."/>
            <person name="Escobar J.S."/>
            <person name="Newman L.K."/>
            <person name="Wang W."/>
            <person name="Mandakova T."/>
            <person name="Vello E."/>
            <person name="Smith L.M."/>
            <person name="Henz S.R."/>
            <person name="Steffen J."/>
            <person name="Takuno S."/>
            <person name="Brandvain Y."/>
            <person name="Coop G."/>
            <person name="Andolfatto P."/>
            <person name="Hu T.T."/>
            <person name="Blanchette M."/>
            <person name="Clark R.M."/>
            <person name="Quesneville H."/>
            <person name="Nordborg M."/>
            <person name="Gaut B.S."/>
            <person name="Lysak M.A."/>
            <person name="Jenkins J."/>
            <person name="Grimwood J."/>
            <person name="Chapman J."/>
            <person name="Prochnik S."/>
            <person name="Shu S."/>
            <person name="Rokhsar D."/>
            <person name="Schmutz J."/>
            <person name="Weigel D."/>
            <person name="Wright S.I."/>
        </authorList>
    </citation>
    <scope>NUCLEOTIDE SEQUENCE [LARGE SCALE GENOMIC DNA]</scope>
    <source>
        <strain evidence="4">cv. Monte Gargano</strain>
    </source>
</reference>
<keyword evidence="2" id="KW-0677">Repeat</keyword>
<dbReference type="Gene3D" id="2.120.10.80">
    <property type="entry name" value="Kelch-type beta propeller"/>
    <property type="match status" value="1"/>
</dbReference>
<dbReference type="SUPFAM" id="SSF117281">
    <property type="entry name" value="Kelch motif"/>
    <property type="match status" value="1"/>
</dbReference>
<evidence type="ECO:0000256" key="2">
    <source>
        <dbReference type="ARBA" id="ARBA00022737"/>
    </source>
</evidence>
<protein>
    <recommendedName>
        <fullName evidence="5">F-box domain-containing protein</fullName>
    </recommendedName>
</protein>
<accession>R0GQM8</accession>
<dbReference type="FunFam" id="2.120.10.80:FF:000199">
    <property type="entry name" value="F-box/kelch-repeat protein SKIP20"/>
    <property type="match status" value="1"/>
</dbReference>
<dbReference type="GO" id="GO:0005829">
    <property type="term" value="C:cytosol"/>
    <property type="evidence" value="ECO:0007669"/>
    <property type="project" value="UniProtKB-ARBA"/>
</dbReference>
<dbReference type="PANTHER" id="PTHR46407:SF20">
    <property type="entry name" value="GENOME ASSEMBLY, CHROMOSOME: A06"/>
    <property type="match status" value="1"/>
</dbReference>
<evidence type="ECO:0000256" key="1">
    <source>
        <dbReference type="ARBA" id="ARBA00022441"/>
    </source>
</evidence>
<organism evidence="3 4">
    <name type="scientific">Capsella rubella</name>
    <dbReference type="NCBI Taxonomy" id="81985"/>
    <lineage>
        <taxon>Eukaryota</taxon>
        <taxon>Viridiplantae</taxon>
        <taxon>Streptophyta</taxon>
        <taxon>Embryophyta</taxon>
        <taxon>Tracheophyta</taxon>
        <taxon>Spermatophyta</taxon>
        <taxon>Magnoliopsida</taxon>
        <taxon>eudicotyledons</taxon>
        <taxon>Gunneridae</taxon>
        <taxon>Pentapetalae</taxon>
        <taxon>rosids</taxon>
        <taxon>malvids</taxon>
        <taxon>Brassicales</taxon>
        <taxon>Brassicaceae</taxon>
        <taxon>Camelineae</taxon>
        <taxon>Capsella</taxon>
    </lineage>
</organism>
<dbReference type="InterPro" id="IPR044595">
    <property type="entry name" value="KMD1-4"/>
</dbReference>
<dbReference type="Proteomes" id="UP000029121">
    <property type="component" value="Unassembled WGS sequence"/>
</dbReference>
<dbReference type="GO" id="GO:0080037">
    <property type="term" value="P:negative regulation of cytokinin-activated signaling pathway"/>
    <property type="evidence" value="ECO:0007669"/>
    <property type="project" value="InterPro"/>
</dbReference>
<evidence type="ECO:0008006" key="5">
    <source>
        <dbReference type="Google" id="ProtNLM"/>
    </source>
</evidence>
<dbReference type="OrthoDB" id="191037at2759"/>
<dbReference type="SMART" id="SM00612">
    <property type="entry name" value="Kelch"/>
    <property type="match status" value="2"/>
</dbReference>
<evidence type="ECO:0000313" key="3">
    <source>
        <dbReference type="EMBL" id="EOA38066.1"/>
    </source>
</evidence>
<dbReference type="PANTHER" id="PTHR46407">
    <property type="entry name" value="OS02G0208700 PROTEIN"/>
    <property type="match status" value="1"/>
</dbReference>
<dbReference type="EMBL" id="KB870805">
    <property type="protein sequence ID" value="EOA38066.1"/>
    <property type="molecule type" value="Genomic_DNA"/>
</dbReference>
<evidence type="ECO:0000313" key="4">
    <source>
        <dbReference type="Proteomes" id="UP000029121"/>
    </source>
</evidence>
<sequence length="361" mass="39933">MELIPDLPETVARECLLRSSYQQFPLMASVCKLWQREISLPDFFRHRKSSGHSQELVVLSQAQVDDPVKKLGSGKTIPTPVYRVSVLELGSGLRSELPPVPGQGQSNGLPLFCRLASVGSDLVVLGGLDPVTWRTSDSVFVFSFLTSTWRVGASMPGGPRSFFACASDSERNVFVAGGHDEDKNAMMSALAYDVAEDKWAFLPDMGRERDECTAIFHSGKFHVIGGYATEEQGQFSKTAESFDVTTWRWGSQADEFLSTGMTTWPPICAAGENGDLYACCRRDLMVMRGDTWHKVGDLPADVCNVSYVAVRRSGKVVVIGSARYGEPSVGYNWDMSNSRWVKLERHEKYEGHVQAGCFLEM</sequence>
<dbReference type="InterPro" id="IPR015915">
    <property type="entry name" value="Kelch-typ_b-propeller"/>
</dbReference>
<dbReference type="Pfam" id="PF01344">
    <property type="entry name" value="Kelch_1"/>
    <property type="match status" value="1"/>
</dbReference>
<dbReference type="GO" id="GO:2000762">
    <property type="term" value="P:regulation of phenylpropanoid metabolic process"/>
    <property type="evidence" value="ECO:0007669"/>
    <property type="project" value="InterPro"/>
</dbReference>
<keyword evidence="1" id="KW-0880">Kelch repeat</keyword>
<dbReference type="eggNOG" id="KOG1072">
    <property type="taxonomic scope" value="Eukaryota"/>
</dbReference>
<dbReference type="KEGG" id="crb:17897132"/>
<name>R0GQM8_9BRAS</name>
<gene>
    <name evidence="3" type="ORF">CARUB_v10009534mg</name>
</gene>
<dbReference type="AlphaFoldDB" id="R0GQM8"/>
<dbReference type="InterPro" id="IPR006652">
    <property type="entry name" value="Kelch_1"/>
</dbReference>
<proteinExistence type="predicted"/>
<dbReference type="STRING" id="81985.R0GQM8"/>
<keyword evidence="4" id="KW-1185">Reference proteome</keyword>